<keyword evidence="2" id="KW-1185">Reference proteome</keyword>
<dbReference type="AlphaFoldDB" id="A0A285CGS2"/>
<organism evidence="1 2">
    <name type="scientific">Bacillus oleivorans</name>
    <dbReference type="NCBI Taxonomy" id="1448271"/>
    <lineage>
        <taxon>Bacteria</taxon>
        <taxon>Bacillati</taxon>
        <taxon>Bacillota</taxon>
        <taxon>Bacilli</taxon>
        <taxon>Bacillales</taxon>
        <taxon>Bacillaceae</taxon>
        <taxon>Bacillus</taxon>
    </lineage>
</organism>
<dbReference type="OrthoDB" id="2473368at2"/>
<dbReference type="Proteomes" id="UP000219546">
    <property type="component" value="Unassembled WGS sequence"/>
</dbReference>
<gene>
    <name evidence="1" type="ORF">SAMN05877753_10121</name>
</gene>
<accession>A0A285CGS2</accession>
<evidence type="ECO:0000313" key="2">
    <source>
        <dbReference type="Proteomes" id="UP000219546"/>
    </source>
</evidence>
<sequence length="232" mass="25442">MKQLKIKKGIMGAAVVLLLIGGSVGGTVLAFQDDIVKKNVLMAENTEINQSKGKSFETVDTNNSTPVSEEQAIQIAKAALKDVFEAEINDDEYLQQTEYYDESKNEQSYPGKSLWTVSWKKKQIDPTTDNAIDFSSAFIDAETGEVLSMSSHKSTDQEADQPLTNEEAETMVADFVEAKNLNNGAVIESVEAFTSAKNMIEVNVNLDNGNRISVVISSLTNKISALRNHLEQ</sequence>
<evidence type="ECO:0000313" key="1">
    <source>
        <dbReference type="EMBL" id="SNX66710.1"/>
    </source>
</evidence>
<proteinExistence type="predicted"/>
<dbReference type="EMBL" id="OAOP01000001">
    <property type="protein sequence ID" value="SNX66710.1"/>
    <property type="molecule type" value="Genomic_DNA"/>
</dbReference>
<dbReference type="RefSeq" id="WP_097156568.1">
    <property type="nucleotide sequence ID" value="NZ_JBEPMQ010000016.1"/>
</dbReference>
<name>A0A285CGS2_9BACI</name>
<reference evidence="1 2" key="1">
    <citation type="submission" date="2017-08" db="EMBL/GenBank/DDBJ databases">
        <authorList>
            <person name="de Groot N.N."/>
        </authorList>
    </citation>
    <scope>NUCLEOTIDE SEQUENCE [LARGE SCALE GENOMIC DNA]</scope>
    <source>
        <strain evidence="1 2">JC228</strain>
    </source>
</reference>
<protein>
    <submittedName>
        <fullName evidence="1">Uncharacterized protein</fullName>
    </submittedName>
</protein>